<dbReference type="Proteomes" id="UP000282582">
    <property type="component" value="Unassembled WGS sequence"/>
</dbReference>
<dbReference type="AlphaFoldDB" id="A0A3M6ZLC1"/>
<reference evidence="1 2" key="1">
    <citation type="journal article" date="2018" name="BMC Genomics">
        <title>Genomic evidence for intraspecific hybridization in a clonal and extremely halotolerant yeast.</title>
        <authorList>
            <person name="Gostincar C."/>
            <person name="Stajich J.E."/>
            <person name="Zupancic J."/>
            <person name="Zalar P."/>
            <person name="Gunde-Cimerman N."/>
        </authorList>
    </citation>
    <scope>NUCLEOTIDE SEQUENCE [LARGE SCALE GENOMIC DNA]</scope>
    <source>
        <strain evidence="1 2">EXF-6654</strain>
    </source>
</reference>
<gene>
    <name evidence="1" type="ORF">D0868_00527</name>
</gene>
<evidence type="ECO:0000313" key="2">
    <source>
        <dbReference type="Proteomes" id="UP000282582"/>
    </source>
</evidence>
<proteinExistence type="predicted"/>
<name>A0A3M6ZLC1_HORWE</name>
<organism evidence="1 2">
    <name type="scientific">Hortaea werneckii</name>
    <name type="common">Black yeast</name>
    <name type="synonym">Cladosporium werneckii</name>
    <dbReference type="NCBI Taxonomy" id="91943"/>
    <lineage>
        <taxon>Eukaryota</taxon>
        <taxon>Fungi</taxon>
        <taxon>Dikarya</taxon>
        <taxon>Ascomycota</taxon>
        <taxon>Pezizomycotina</taxon>
        <taxon>Dothideomycetes</taxon>
        <taxon>Dothideomycetidae</taxon>
        <taxon>Mycosphaerellales</taxon>
        <taxon>Teratosphaeriaceae</taxon>
        <taxon>Hortaea</taxon>
    </lineage>
</organism>
<evidence type="ECO:0000313" key="1">
    <source>
        <dbReference type="EMBL" id="RMY16086.1"/>
    </source>
</evidence>
<protein>
    <submittedName>
        <fullName evidence="1">Uncharacterized protein</fullName>
    </submittedName>
</protein>
<sequence>MPRGAMIVPISLFGANRQILIRGLIYAADPLYAASALAANSFARSSFAAAFPYVHPTHGSMPTFANESAVSLFGVQMYNSRF</sequence>
<comment type="caution">
    <text evidence="1">The sequence shown here is derived from an EMBL/GenBank/DDBJ whole genome shotgun (WGS) entry which is preliminary data.</text>
</comment>
<dbReference type="EMBL" id="QWIK01000018">
    <property type="protein sequence ID" value="RMY16086.1"/>
    <property type="molecule type" value="Genomic_DNA"/>
</dbReference>
<accession>A0A3M6ZLC1</accession>